<organism evidence="1 2">
    <name type="scientific">Paeniglutamicibacter psychrophenolicus</name>
    <dbReference type="NCBI Taxonomy" id="257454"/>
    <lineage>
        <taxon>Bacteria</taxon>
        <taxon>Bacillati</taxon>
        <taxon>Actinomycetota</taxon>
        <taxon>Actinomycetes</taxon>
        <taxon>Micrococcales</taxon>
        <taxon>Micrococcaceae</taxon>
        <taxon>Paeniglutamicibacter</taxon>
    </lineage>
</organism>
<proteinExistence type="predicted"/>
<protein>
    <recommendedName>
        <fullName evidence="3">DUF222 domain-containing protein</fullName>
    </recommendedName>
</protein>
<evidence type="ECO:0000313" key="2">
    <source>
        <dbReference type="Proteomes" id="UP000766570"/>
    </source>
</evidence>
<gene>
    <name evidence="1" type="ORF">JOF46_003073</name>
</gene>
<dbReference type="EMBL" id="JAGIOE010000001">
    <property type="protein sequence ID" value="MBP2375161.1"/>
    <property type="molecule type" value="Genomic_DNA"/>
</dbReference>
<keyword evidence="2" id="KW-1185">Reference proteome</keyword>
<dbReference type="RefSeq" id="WP_209908457.1">
    <property type="nucleotide sequence ID" value="NZ_BAAAMI010000008.1"/>
</dbReference>
<dbReference type="Proteomes" id="UP000766570">
    <property type="component" value="Unassembled WGS sequence"/>
</dbReference>
<accession>A0ABS4WGK3</accession>
<evidence type="ECO:0000313" key="1">
    <source>
        <dbReference type="EMBL" id="MBP2375161.1"/>
    </source>
</evidence>
<comment type="caution">
    <text evidence="1">The sequence shown here is derived from an EMBL/GenBank/DDBJ whole genome shotgun (WGS) entry which is preliminary data.</text>
</comment>
<sequence length="61" mass="6768">MAVDLHIGTIQARVTGPAADLLRDEAFIARLTEAVRTALEAERRIESQRAADTAPRVKRRL</sequence>
<evidence type="ECO:0008006" key="3">
    <source>
        <dbReference type="Google" id="ProtNLM"/>
    </source>
</evidence>
<name>A0ABS4WGK3_9MICC</name>
<reference evidence="1 2" key="1">
    <citation type="submission" date="2021-03" db="EMBL/GenBank/DDBJ databases">
        <title>Sequencing the genomes of 1000 actinobacteria strains.</title>
        <authorList>
            <person name="Klenk H.-P."/>
        </authorList>
    </citation>
    <scope>NUCLEOTIDE SEQUENCE [LARGE SCALE GENOMIC DNA]</scope>
    <source>
        <strain evidence="1 2">DSM 15454</strain>
    </source>
</reference>